<gene>
    <name evidence="3" type="ORF">KDK95_29205</name>
</gene>
<sequence>MTTKAASAPTSRSAARRAADAMAKRAEEFAAREKALERLVTAFHAADEKAAKVRAGAQGKAAKLLADAEQKAAQLREKAEAEAAGFDAQAEALVREILDAGESPESTAQLTGWTLARVRQAQRAKQDAPAKRSAAPARSPAATATDAHGEN</sequence>
<protein>
    <submittedName>
        <fullName evidence="3">Uncharacterized protein</fullName>
    </submittedName>
</protein>
<proteinExistence type="predicted"/>
<accession>A0A941IKC2</accession>
<keyword evidence="1" id="KW-0175">Coiled coil</keyword>
<dbReference type="EMBL" id="JAGSOH010000131">
    <property type="protein sequence ID" value="MBR7830414.1"/>
    <property type="molecule type" value="Genomic_DNA"/>
</dbReference>
<evidence type="ECO:0000313" key="4">
    <source>
        <dbReference type="Proteomes" id="UP000676325"/>
    </source>
</evidence>
<keyword evidence="4" id="KW-1185">Reference proteome</keyword>
<comment type="caution">
    <text evidence="3">The sequence shown here is derived from an EMBL/GenBank/DDBJ whole genome shotgun (WGS) entry which is preliminary data.</text>
</comment>
<feature type="region of interest" description="Disordered" evidence="2">
    <location>
        <begin position="119"/>
        <end position="151"/>
    </location>
</feature>
<organism evidence="3 4">
    <name type="scientific">Actinospica acidithermotolerans</name>
    <dbReference type="NCBI Taxonomy" id="2828514"/>
    <lineage>
        <taxon>Bacteria</taxon>
        <taxon>Bacillati</taxon>
        <taxon>Actinomycetota</taxon>
        <taxon>Actinomycetes</taxon>
        <taxon>Catenulisporales</taxon>
        <taxon>Actinospicaceae</taxon>
        <taxon>Actinospica</taxon>
    </lineage>
</organism>
<reference evidence="3" key="1">
    <citation type="submission" date="2021-04" db="EMBL/GenBank/DDBJ databases">
        <title>Genome based classification of Actinospica acidithermotolerans sp. nov., an actinobacterium isolated from an Indonesian hot spring.</title>
        <authorList>
            <person name="Kusuma A.B."/>
            <person name="Putra K.E."/>
            <person name="Nafisah S."/>
            <person name="Loh J."/>
            <person name="Nouioui I."/>
            <person name="Goodfellow M."/>
        </authorList>
    </citation>
    <scope>NUCLEOTIDE SEQUENCE</scope>
    <source>
        <strain evidence="3">MGRD01-02</strain>
    </source>
</reference>
<dbReference type="AlphaFoldDB" id="A0A941IKC2"/>
<dbReference type="Proteomes" id="UP000676325">
    <property type="component" value="Unassembled WGS sequence"/>
</dbReference>
<evidence type="ECO:0000313" key="3">
    <source>
        <dbReference type="EMBL" id="MBR7830414.1"/>
    </source>
</evidence>
<dbReference type="RefSeq" id="WP_212521541.1">
    <property type="nucleotide sequence ID" value="NZ_JAGSOH010000131.1"/>
</dbReference>
<evidence type="ECO:0000256" key="2">
    <source>
        <dbReference type="SAM" id="MobiDB-lite"/>
    </source>
</evidence>
<evidence type="ECO:0000256" key="1">
    <source>
        <dbReference type="SAM" id="Coils"/>
    </source>
</evidence>
<feature type="coiled-coil region" evidence="1">
    <location>
        <begin position="58"/>
        <end position="96"/>
    </location>
</feature>
<name>A0A941IKC2_9ACTN</name>
<feature type="compositionally biased region" description="Low complexity" evidence="2">
    <location>
        <begin position="131"/>
        <end position="151"/>
    </location>
</feature>